<evidence type="ECO:0000256" key="3">
    <source>
        <dbReference type="SAM" id="MobiDB-lite"/>
    </source>
</evidence>
<feature type="domain" description="BRO1" evidence="4">
    <location>
        <begin position="2"/>
        <end position="447"/>
    </location>
</feature>
<dbReference type="InterPro" id="IPR004328">
    <property type="entry name" value="BRO1_dom"/>
</dbReference>
<dbReference type="EMBL" id="JBCAWK010000006">
    <property type="protein sequence ID" value="KAK8854775.1"/>
    <property type="molecule type" value="Genomic_DNA"/>
</dbReference>
<gene>
    <name evidence="5" type="ORF">IAR55_003514</name>
</gene>
<comment type="similarity">
    <text evidence="1">Belongs to the palC family.</text>
</comment>
<dbReference type="GO" id="GO:0071467">
    <property type="term" value="P:cellular response to pH"/>
    <property type="evidence" value="ECO:0007669"/>
    <property type="project" value="InterPro"/>
</dbReference>
<feature type="region of interest" description="Disordered" evidence="3">
    <location>
        <begin position="444"/>
        <end position="493"/>
    </location>
</feature>
<comment type="caution">
    <text evidence="5">The sequence shown here is derived from an EMBL/GenBank/DDBJ whole genome shotgun (WGS) entry which is preliminary data.</text>
</comment>
<dbReference type="InterPro" id="IPR038499">
    <property type="entry name" value="BRO1_sf"/>
</dbReference>
<sequence length="493" mass="53856">MPPYLFPLPTTSLLTFSSILHDPSTSYASVLSEATAARTRLHLALKGVADNEPGSSALAVLDAVQIYLPYLRGIIACLDADELLFKGEPTFPWRAPLTHYTMSIPLLPLLSIHSEYLMCILTYTLALSNYAHSILSSLPTFELQPGSKIAPHMSTEDEKRTTAGLGRAVDLLCQAGGVAEWAAENVCLDIEPVKTACGGRVGKNRWPAESSRETFKGLSMMFLADAHLTAIRKLLLPVLPYTLFAPPGPPLPPNHPSASLLAKLYLHVASLYTSSRALLKVHQSATSESSSGPRKLFAKSDKEKELPENDSVEGEIIAPLKRYLRKESQLAQALSHKWLGVDAGENGKGMKVGEAIAWCKDARGRLEELEDSKMRERMKGLSLGRSNERKKEERKARKGRVERGVEDVKAWVSSYTKQNDTVAFQPIPPVSSLIVPSGRPIFAAKPFTPPASKFQPTRRARLDDANGEESEDGEGDGTEAVADTDYAGKGNYY</sequence>
<reference evidence="5 6" key="1">
    <citation type="journal article" date="2024" name="bioRxiv">
        <title>Comparative genomics of Cryptococcus and Kwoniella reveals pathogenesis evolution and contrasting karyotype dynamics via intercentromeric recombination or chromosome fusion.</title>
        <authorList>
            <person name="Coelho M.A."/>
            <person name="David-Palma M."/>
            <person name="Shea T."/>
            <person name="Bowers K."/>
            <person name="McGinley-Smith S."/>
            <person name="Mohammad A.W."/>
            <person name="Gnirke A."/>
            <person name="Yurkov A.M."/>
            <person name="Nowrousian M."/>
            <person name="Sun S."/>
            <person name="Cuomo C.A."/>
            <person name="Heitman J."/>
        </authorList>
    </citation>
    <scope>NUCLEOTIDE SEQUENCE [LARGE SCALE GENOMIC DNA]</scope>
    <source>
        <strain evidence="5 6">CBS 13917</strain>
    </source>
</reference>
<name>A0AAW0YMQ0_9TREE</name>
<organism evidence="5 6">
    <name type="scientific">Kwoniella newhampshirensis</name>
    <dbReference type="NCBI Taxonomy" id="1651941"/>
    <lineage>
        <taxon>Eukaryota</taxon>
        <taxon>Fungi</taxon>
        <taxon>Dikarya</taxon>
        <taxon>Basidiomycota</taxon>
        <taxon>Agaricomycotina</taxon>
        <taxon>Tremellomycetes</taxon>
        <taxon>Tremellales</taxon>
        <taxon>Cryptococcaceae</taxon>
        <taxon>Kwoniella</taxon>
    </lineage>
</organism>
<keyword evidence="6" id="KW-1185">Reference proteome</keyword>
<feature type="region of interest" description="Disordered" evidence="3">
    <location>
        <begin position="377"/>
        <end position="402"/>
    </location>
</feature>
<dbReference type="RefSeq" id="XP_066803013.1">
    <property type="nucleotide sequence ID" value="XM_066946621.1"/>
</dbReference>
<dbReference type="Pfam" id="PF03097">
    <property type="entry name" value="BRO1"/>
    <property type="match status" value="1"/>
</dbReference>
<dbReference type="Proteomes" id="UP001388673">
    <property type="component" value="Unassembled WGS sequence"/>
</dbReference>
<feature type="compositionally biased region" description="Basic and acidic residues" evidence="3">
    <location>
        <begin position="386"/>
        <end position="402"/>
    </location>
</feature>
<accession>A0AAW0YMQ0</accession>
<dbReference type="PROSITE" id="PS51180">
    <property type="entry name" value="BRO1"/>
    <property type="match status" value="1"/>
</dbReference>
<feature type="region of interest" description="Disordered" evidence="3">
    <location>
        <begin position="284"/>
        <end position="310"/>
    </location>
</feature>
<dbReference type="KEGG" id="kne:92180772"/>
<dbReference type="PANTHER" id="PTHR40463">
    <property type="entry name" value="PH-RESPONSE REGULATOR PROTEIN PALC"/>
    <property type="match status" value="1"/>
</dbReference>
<protein>
    <recommendedName>
        <fullName evidence="2">pH-response regulator protein palC</fullName>
    </recommendedName>
</protein>
<feature type="compositionally biased region" description="Acidic residues" evidence="3">
    <location>
        <begin position="465"/>
        <end position="477"/>
    </location>
</feature>
<dbReference type="InterPro" id="IPR037505">
    <property type="entry name" value="pH-resp_palC"/>
</dbReference>
<feature type="compositionally biased region" description="Basic and acidic residues" evidence="3">
    <location>
        <begin position="298"/>
        <end position="307"/>
    </location>
</feature>
<dbReference type="Gene3D" id="1.25.40.280">
    <property type="entry name" value="alix/aip1 like domains"/>
    <property type="match status" value="1"/>
</dbReference>
<evidence type="ECO:0000259" key="4">
    <source>
        <dbReference type="PROSITE" id="PS51180"/>
    </source>
</evidence>
<evidence type="ECO:0000313" key="5">
    <source>
        <dbReference type="EMBL" id="KAK8854775.1"/>
    </source>
</evidence>
<evidence type="ECO:0000256" key="2">
    <source>
        <dbReference type="ARBA" id="ARBA00022193"/>
    </source>
</evidence>
<proteinExistence type="inferred from homology"/>
<dbReference type="SMART" id="SM01041">
    <property type="entry name" value="BRO1"/>
    <property type="match status" value="1"/>
</dbReference>
<dbReference type="GeneID" id="92180772"/>
<dbReference type="AlphaFoldDB" id="A0AAW0YMQ0"/>
<dbReference type="GO" id="GO:0005886">
    <property type="term" value="C:plasma membrane"/>
    <property type="evidence" value="ECO:0007669"/>
    <property type="project" value="TreeGrafter"/>
</dbReference>
<dbReference type="PANTHER" id="PTHR40463:SF1">
    <property type="entry name" value="PH-RESPONSE REGULATOR PROTEIN PALC"/>
    <property type="match status" value="1"/>
</dbReference>
<evidence type="ECO:0000256" key="1">
    <source>
        <dbReference type="ARBA" id="ARBA00010997"/>
    </source>
</evidence>
<evidence type="ECO:0000313" key="6">
    <source>
        <dbReference type="Proteomes" id="UP001388673"/>
    </source>
</evidence>